<dbReference type="GO" id="GO:0016651">
    <property type="term" value="F:oxidoreductase activity, acting on NAD(P)H"/>
    <property type="evidence" value="ECO:0007669"/>
    <property type="project" value="UniProtKB-ARBA"/>
</dbReference>
<dbReference type="GO" id="GO:0010181">
    <property type="term" value="F:FMN binding"/>
    <property type="evidence" value="ECO:0007669"/>
    <property type="project" value="InterPro"/>
</dbReference>
<evidence type="ECO:0000313" key="3">
    <source>
        <dbReference type="Proteomes" id="UP000017747"/>
    </source>
</evidence>
<gene>
    <name evidence="2" type="ORF">T472_0217500</name>
</gene>
<sequence length="156" mass="16938">MNIGILVHSKTGNTLSVVKVLEERLSKNGHTVTLERIVPDNEDQPDKSKVKLVSAPSVSGYDSIVLAGPVHGFSPTAAIQKWIETSGDLRGRNISLIITQQFPFPWMGGNGTVRKITSLLQKKGASVNVSSIVNWGSGKRQMLIDDAVNKVSEYLK</sequence>
<dbReference type="InterPro" id="IPR029039">
    <property type="entry name" value="Flavoprotein-like_sf"/>
</dbReference>
<evidence type="ECO:0000259" key="1">
    <source>
        <dbReference type="PROSITE" id="PS50902"/>
    </source>
</evidence>
<dbReference type="eggNOG" id="COG0716">
    <property type="taxonomic scope" value="Bacteria"/>
</dbReference>
<dbReference type="STRING" id="994573.T472_0217500"/>
<proteinExistence type="predicted"/>
<comment type="caution">
    <text evidence="2">The sequence shown here is derived from an EMBL/GenBank/DDBJ whole genome shotgun (WGS) entry which is preliminary data.</text>
</comment>
<accession>V7I0G2</accession>
<dbReference type="OrthoDB" id="411306at2"/>
<organism evidence="2 3">
    <name type="scientific">Youngiibacter fragilis 232.1</name>
    <dbReference type="NCBI Taxonomy" id="994573"/>
    <lineage>
        <taxon>Bacteria</taxon>
        <taxon>Bacillati</taxon>
        <taxon>Bacillota</taxon>
        <taxon>Clostridia</taxon>
        <taxon>Eubacteriales</taxon>
        <taxon>Clostridiaceae</taxon>
        <taxon>Youngiibacter</taxon>
    </lineage>
</organism>
<name>V7I0G2_9CLOT</name>
<dbReference type="RefSeq" id="WP_023388964.1">
    <property type="nucleotide sequence ID" value="NZ_AXUN02000217.1"/>
</dbReference>
<protein>
    <recommendedName>
        <fullName evidence="1">Flavodoxin-like domain-containing protein</fullName>
    </recommendedName>
</protein>
<feature type="domain" description="Flavodoxin-like" evidence="1">
    <location>
        <begin position="3"/>
        <end position="156"/>
    </location>
</feature>
<dbReference type="InterPro" id="IPR008254">
    <property type="entry name" value="Flavodoxin/NO_synth"/>
</dbReference>
<dbReference type="SUPFAM" id="SSF52218">
    <property type="entry name" value="Flavoproteins"/>
    <property type="match status" value="1"/>
</dbReference>
<keyword evidence="3" id="KW-1185">Reference proteome</keyword>
<dbReference type="AlphaFoldDB" id="V7I0G2"/>
<evidence type="ECO:0000313" key="2">
    <source>
        <dbReference type="EMBL" id="ETA79373.1"/>
    </source>
</evidence>
<dbReference type="Gene3D" id="3.40.50.360">
    <property type="match status" value="1"/>
</dbReference>
<dbReference type="Proteomes" id="UP000017747">
    <property type="component" value="Unassembled WGS sequence"/>
</dbReference>
<dbReference type="PROSITE" id="PS50902">
    <property type="entry name" value="FLAVODOXIN_LIKE"/>
    <property type="match status" value="1"/>
</dbReference>
<reference evidence="2 3" key="1">
    <citation type="journal article" date="2014" name="Genome Announc.">
        <title>Genome Sequence of Youngiibacter fragilis, the Type Strain of the Genus Youngiibacter.</title>
        <authorList>
            <person name="Wawrik C.B."/>
            <person name="Callaghan A.V."/>
            <person name="Stamps B.W."/>
            <person name="Wawrik B."/>
        </authorList>
    </citation>
    <scope>NUCLEOTIDE SEQUENCE [LARGE SCALE GENOMIC DNA]</scope>
    <source>
        <strain evidence="2 3">232.1</strain>
    </source>
</reference>
<dbReference type="EMBL" id="AXUN02000217">
    <property type="protein sequence ID" value="ETA79373.1"/>
    <property type="molecule type" value="Genomic_DNA"/>
</dbReference>